<dbReference type="PANTHER" id="PTHR43943:SF17">
    <property type="entry name" value="3-PHENYLPROPIONATE-DIHYDRODIOL_CINNAMIC ACID-DIHYDRODIOL DEHYDROGENASE"/>
    <property type="match status" value="1"/>
</dbReference>
<evidence type="ECO:0000313" key="6">
    <source>
        <dbReference type="EMBL" id="MCF2526136.1"/>
    </source>
</evidence>
<dbReference type="InterPro" id="IPR020904">
    <property type="entry name" value="Sc_DH/Rdtase_CS"/>
</dbReference>
<dbReference type="InterPro" id="IPR057326">
    <property type="entry name" value="KR_dom"/>
</dbReference>
<dbReference type="PRINTS" id="PR00080">
    <property type="entry name" value="SDRFAMILY"/>
</dbReference>
<evidence type="ECO:0000313" key="7">
    <source>
        <dbReference type="Proteomes" id="UP001165378"/>
    </source>
</evidence>
<dbReference type="EC" id="1.1.1.47" evidence="6"/>
<dbReference type="InterPro" id="IPR002347">
    <property type="entry name" value="SDR_fam"/>
</dbReference>
<dbReference type="CDD" id="cd05233">
    <property type="entry name" value="SDR_c"/>
    <property type="match status" value="1"/>
</dbReference>
<dbReference type="NCBIfam" id="NF005559">
    <property type="entry name" value="PRK07231.1"/>
    <property type="match status" value="1"/>
</dbReference>
<feature type="domain" description="Ketoreductase" evidence="5">
    <location>
        <begin position="11"/>
        <end position="190"/>
    </location>
</feature>
<comment type="caution">
    <text evidence="6">The sequence shown here is derived from an EMBL/GenBank/DDBJ whole genome shotgun (WGS) entry which is preliminary data.</text>
</comment>
<dbReference type="AlphaFoldDB" id="A0AA41PUV1"/>
<keyword evidence="7" id="KW-1185">Reference proteome</keyword>
<dbReference type="Pfam" id="PF13561">
    <property type="entry name" value="adh_short_C2"/>
    <property type="match status" value="1"/>
</dbReference>
<evidence type="ECO:0000256" key="4">
    <source>
        <dbReference type="ARBA" id="ARBA00023027"/>
    </source>
</evidence>
<reference evidence="6" key="1">
    <citation type="submission" date="2022-01" db="EMBL/GenBank/DDBJ databases">
        <title>Genome-Based Taxonomic Classification of the Phylum Actinobacteria.</title>
        <authorList>
            <person name="Gao Y."/>
        </authorList>
    </citation>
    <scope>NUCLEOTIDE SEQUENCE</scope>
    <source>
        <strain evidence="6">KLBMP 8922</strain>
    </source>
</reference>
<dbReference type="GO" id="GO:0047936">
    <property type="term" value="F:glucose 1-dehydrogenase [NAD(P)+] activity"/>
    <property type="evidence" value="ECO:0007669"/>
    <property type="project" value="UniProtKB-EC"/>
</dbReference>
<evidence type="ECO:0000259" key="5">
    <source>
        <dbReference type="SMART" id="SM00822"/>
    </source>
</evidence>
<dbReference type="FunFam" id="3.40.50.720:FF:000084">
    <property type="entry name" value="Short-chain dehydrogenase reductase"/>
    <property type="match status" value="1"/>
</dbReference>
<evidence type="ECO:0000256" key="2">
    <source>
        <dbReference type="ARBA" id="ARBA00022797"/>
    </source>
</evidence>
<protein>
    <submittedName>
        <fullName evidence="6">Glucose 1-dehydrogenase</fullName>
        <ecNumber evidence="6">1.1.1.47</ecNumber>
    </submittedName>
</protein>
<evidence type="ECO:0000256" key="1">
    <source>
        <dbReference type="ARBA" id="ARBA00006484"/>
    </source>
</evidence>
<dbReference type="RefSeq" id="WP_235050192.1">
    <property type="nucleotide sequence ID" value="NZ_JAKFHA010000001.1"/>
</dbReference>
<dbReference type="EMBL" id="JAKFHA010000001">
    <property type="protein sequence ID" value="MCF2526136.1"/>
    <property type="molecule type" value="Genomic_DNA"/>
</dbReference>
<accession>A0AA41PUV1</accession>
<evidence type="ECO:0000256" key="3">
    <source>
        <dbReference type="ARBA" id="ARBA00023002"/>
    </source>
</evidence>
<dbReference type="Proteomes" id="UP001165378">
    <property type="component" value="Unassembled WGS sequence"/>
</dbReference>
<dbReference type="SMART" id="SM00822">
    <property type="entry name" value="PKS_KR"/>
    <property type="match status" value="1"/>
</dbReference>
<keyword evidence="3 6" id="KW-0560">Oxidoreductase</keyword>
<comment type="similarity">
    <text evidence="1">Belongs to the short-chain dehydrogenases/reductases (SDR) family.</text>
</comment>
<dbReference type="InterPro" id="IPR036291">
    <property type="entry name" value="NAD(P)-bd_dom_sf"/>
</dbReference>
<dbReference type="PRINTS" id="PR00081">
    <property type="entry name" value="GDHRDH"/>
</dbReference>
<keyword evidence="4" id="KW-0520">NAD</keyword>
<proteinExistence type="inferred from homology"/>
<gene>
    <name evidence="6" type="ORF">LZ495_02715</name>
</gene>
<name>A0AA41PUV1_9ACTN</name>
<dbReference type="PANTHER" id="PTHR43943">
    <property type="entry name" value="DEHYDROGENASE/REDUCTASE (SDR FAMILY) MEMBER 4"/>
    <property type="match status" value="1"/>
</dbReference>
<dbReference type="Gene3D" id="3.40.50.720">
    <property type="entry name" value="NAD(P)-binding Rossmann-like Domain"/>
    <property type="match status" value="1"/>
</dbReference>
<organism evidence="6 7">
    <name type="scientific">Yinghuangia soli</name>
    <dbReference type="NCBI Taxonomy" id="2908204"/>
    <lineage>
        <taxon>Bacteria</taxon>
        <taxon>Bacillati</taxon>
        <taxon>Actinomycetota</taxon>
        <taxon>Actinomycetes</taxon>
        <taxon>Kitasatosporales</taxon>
        <taxon>Streptomycetaceae</taxon>
        <taxon>Yinghuangia</taxon>
    </lineage>
</organism>
<sequence>MTHTTSRFGGKIVLVTGGTSGMGLATAARLLDEGAHVIITGRDKARLDRTVEELSVTYPADRILGIPADATDSTALAALFTAIRTRHGRLDAVFANAGIGAFQSIGDVTEAEFARVVDGNLKATFFTVQQALPLLADGGAVLLNASFAVHHGVPGTALYTATKAAVLSMAPALAAELAPRRIRVNSISPGYTDTPAYRAEASEDAQAGVGAVVAAGRVGTPSDIAAAVAFLLSDDASYINGQDIAVDGGLTTATPAQLL</sequence>
<dbReference type="SUPFAM" id="SSF51735">
    <property type="entry name" value="NAD(P)-binding Rossmann-fold domains"/>
    <property type="match status" value="1"/>
</dbReference>
<keyword evidence="2" id="KW-0058">Aromatic hydrocarbons catabolism</keyword>
<dbReference type="PROSITE" id="PS00061">
    <property type="entry name" value="ADH_SHORT"/>
    <property type="match status" value="1"/>
</dbReference>